<accession>A0A1H5MS62</accession>
<dbReference type="Proteomes" id="UP000199129">
    <property type="component" value="Unassembled WGS sequence"/>
</dbReference>
<dbReference type="EMBL" id="PYWX01000024">
    <property type="protein sequence ID" value="PTC29453.1"/>
    <property type="molecule type" value="Genomic_DNA"/>
</dbReference>
<evidence type="ECO:0000313" key="5">
    <source>
        <dbReference type="Proteomes" id="UP000240476"/>
    </source>
</evidence>
<keyword evidence="5" id="KW-1185">Reference proteome</keyword>
<evidence type="ECO:0000313" key="1">
    <source>
        <dbReference type="EMBL" id="KAB0564316.1"/>
    </source>
</evidence>
<reference evidence="3 4" key="1">
    <citation type="submission" date="2016-10" db="EMBL/GenBank/DDBJ databases">
        <authorList>
            <person name="de Groot N.N."/>
        </authorList>
    </citation>
    <scope>NUCLEOTIDE SEQUENCE [LARGE SCALE GENOMIC DNA]</scope>
    <source>
        <strain evidence="3 4">BS3265</strain>
    </source>
</reference>
<dbReference type="AlphaFoldDB" id="A0A1H5MS62"/>
<evidence type="ECO:0000313" key="3">
    <source>
        <dbReference type="EMBL" id="SEE92164.1"/>
    </source>
</evidence>
<name>A0A1H5MS62_9PSED</name>
<evidence type="ECO:0000313" key="6">
    <source>
        <dbReference type="Proteomes" id="UP000423257"/>
    </source>
</evidence>
<dbReference type="EMBL" id="FNUA01000002">
    <property type="protein sequence ID" value="SEE92164.1"/>
    <property type="molecule type" value="Genomic_DNA"/>
</dbReference>
<reference evidence="2 5" key="2">
    <citation type="submission" date="2018-03" db="EMBL/GenBank/DDBJ databases">
        <title>Draft genome sequence of the type strain of Pseudomonas palleroniana LMG 23076, isolated from rice in Cameroon.</title>
        <authorList>
            <person name="Tambong J.T."/>
        </authorList>
    </citation>
    <scope>NUCLEOTIDE SEQUENCE [LARGE SCALE GENOMIC DNA]</scope>
    <source>
        <strain evidence="2 5">LMG 23076</strain>
    </source>
</reference>
<evidence type="ECO:0000313" key="2">
    <source>
        <dbReference type="EMBL" id="PTC29453.1"/>
    </source>
</evidence>
<protein>
    <submittedName>
        <fullName evidence="3">Uncharacterized protein</fullName>
    </submittedName>
</protein>
<evidence type="ECO:0000313" key="4">
    <source>
        <dbReference type="Proteomes" id="UP000199129"/>
    </source>
</evidence>
<gene>
    <name evidence="2" type="ORF">C9383_07155</name>
    <name evidence="1" type="ORF">F7R03_23340</name>
    <name evidence="3" type="ORF">SAMN04490198_3552</name>
</gene>
<organism evidence="3 4">
    <name type="scientific">Pseudomonas palleroniana</name>
    <dbReference type="NCBI Taxonomy" id="191390"/>
    <lineage>
        <taxon>Bacteria</taxon>
        <taxon>Pseudomonadati</taxon>
        <taxon>Pseudomonadota</taxon>
        <taxon>Gammaproteobacteria</taxon>
        <taxon>Pseudomonadales</taxon>
        <taxon>Pseudomonadaceae</taxon>
        <taxon>Pseudomonas</taxon>
    </lineage>
</organism>
<dbReference type="Proteomes" id="UP000240476">
    <property type="component" value="Unassembled WGS sequence"/>
</dbReference>
<sequence>MTGASDFTPWGVIASWHQLLRDEVALLRQPGEHYKKLLDGAHALHRAELIDRDVLADLLEQADGALAYAVEALLDEPNGPSGDFSCTC</sequence>
<reference evidence="1 6" key="3">
    <citation type="submission" date="2019-09" db="EMBL/GenBank/DDBJ databases">
        <title>Draft genome sequences of 48 bacterial type strains from the CCUG.</title>
        <authorList>
            <person name="Tunovic T."/>
            <person name="Pineiro-Iglesias B."/>
            <person name="Unosson C."/>
            <person name="Inganas E."/>
            <person name="Ohlen M."/>
            <person name="Cardew S."/>
            <person name="Jensie-Markopoulos S."/>
            <person name="Salva-Serra F."/>
            <person name="Jaen-Luchoro D."/>
            <person name="Karlsson R."/>
            <person name="Svensson-Stadler L."/>
            <person name="Chun J."/>
            <person name="Moore E."/>
        </authorList>
    </citation>
    <scope>NUCLEOTIDE SEQUENCE [LARGE SCALE GENOMIC DNA]</scope>
    <source>
        <strain evidence="1 6">CCUG 51524</strain>
    </source>
</reference>
<dbReference type="Proteomes" id="UP000423257">
    <property type="component" value="Unassembled WGS sequence"/>
</dbReference>
<dbReference type="EMBL" id="VZPQ01000017">
    <property type="protein sequence ID" value="KAB0564316.1"/>
    <property type="molecule type" value="Genomic_DNA"/>
</dbReference>
<proteinExistence type="predicted"/>